<evidence type="ECO:0000259" key="5">
    <source>
        <dbReference type="PROSITE" id="PS50977"/>
    </source>
</evidence>
<dbReference type="Pfam" id="PF21935">
    <property type="entry name" value="TetR_C_45"/>
    <property type="match status" value="1"/>
</dbReference>
<dbReference type="AlphaFoldDB" id="A0AAW8DFR5"/>
<comment type="caution">
    <text evidence="6">The sequence shown here is derived from an EMBL/GenBank/DDBJ whole genome shotgun (WGS) entry which is preliminary data.</text>
</comment>
<organism evidence="6 9">
    <name type="scientific">Arthrobacter bambusae</name>
    <dbReference type="NCBI Taxonomy" id="1338426"/>
    <lineage>
        <taxon>Bacteria</taxon>
        <taxon>Bacillati</taxon>
        <taxon>Actinomycetota</taxon>
        <taxon>Actinomycetes</taxon>
        <taxon>Micrococcales</taxon>
        <taxon>Micrococcaceae</taxon>
        <taxon>Arthrobacter</taxon>
    </lineage>
</organism>
<evidence type="ECO:0000256" key="1">
    <source>
        <dbReference type="ARBA" id="ARBA00023015"/>
    </source>
</evidence>
<sequence>MLTCPPPIFGSVSFMYSSIPDAETGEVSTRIMQQRAKATRTAVIEGAASIFEEVGYGNASLSDVTERASVTKGALYFHFKSKEDLALAVIAEQHNIVRVAGEKIAAAGLPALETMIAMCRTFGQQLLDEPIVRAGIRLTFEASAFNGDVKGPYQDWVTTMEMLTRQAQLDGDVRPEVEAADFARYLVASFTGVQMVSNVLTERRDVLKRIDDMWGFMMPALIPSHPQGPGTP</sequence>
<dbReference type="PROSITE" id="PS01081">
    <property type="entry name" value="HTH_TETR_1"/>
    <property type="match status" value="1"/>
</dbReference>
<evidence type="ECO:0000256" key="4">
    <source>
        <dbReference type="PROSITE-ProRule" id="PRU00335"/>
    </source>
</evidence>
<keyword evidence="3" id="KW-0804">Transcription</keyword>
<dbReference type="InterPro" id="IPR047923">
    <property type="entry name" value="ArpA-like"/>
</dbReference>
<dbReference type="Gene3D" id="1.10.357.10">
    <property type="entry name" value="Tetracycline Repressor, domain 2"/>
    <property type="match status" value="1"/>
</dbReference>
<dbReference type="Pfam" id="PF00440">
    <property type="entry name" value="TetR_N"/>
    <property type="match status" value="1"/>
</dbReference>
<keyword evidence="8" id="KW-1185">Reference proteome</keyword>
<dbReference type="InterPro" id="IPR009057">
    <property type="entry name" value="Homeodomain-like_sf"/>
</dbReference>
<dbReference type="InterPro" id="IPR054126">
    <property type="entry name" value="CprB_TetR_C"/>
</dbReference>
<dbReference type="SUPFAM" id="SSF46689">
    <property type="entry name" value="Homeodomain-like"/>
    <property type="match status" value="1"/>
</dbReference>
<dbReference type="InterPro" id="IPR001647">
    <property type="entry name" value="HTH_TetR"/>
</dbReference>
<evidence type="ECO:0000256" key="3">
    <source>
        <dbReference type="ARBA" id="ARBA00023163"/>
    </source>
</evidence>
<dbReference type="PRINTS" id="PR00455">
    <property type="entry name" value="HTHTETR"/>
</dbReference>
<dbReference type="RefSeq" id="WP_284988290.1">
    <property type="nucleotide sequence ID" value="NZ_JAUSRG010000002.1"/>
</dbReference>
<dbReference type="EMBL" id="JAUSTF010000001">
    <property type="protein sequence ID" value="MDQ0179417.1"/>
    <property type="molecule type" value="Genomic_DNA"/>
</dbReference>
<proteinExistence type="predicted"/>
<keyword evidence="2 4" id="KW-0238">DNA-binding</keyword>
<dbReference type="EMBL" id="JAUSRG010000002">
    <property type="protein sequence ID" value="MDP9903929.1"/>
    <property type="molecule type" value="Genomic_DNA"/>
</dbReference>
<gene>
    <name evidence="6" type="ORF">J2S90_000875</name>
    <name evidence="7" type="ORF">J2S93_000824</name>
</gene>
<feature type="domain" description="HTH tetR-type" evidence="5">
    <location>
        <begin position="37"/>
        <end position="97"/>
    </location>
</feature>
<dbReference type="GO" id="GO:0003677">
    <property type="term" value="F:DNA binding"/>
    <property type="evidence" value="ECO:0007669"/>
    <property type="project" value="UniProtKB-UniRule"/>
</dbReference>
<dbReference type="PANTHER" id="PTHR47506">
    <property type="entry name" value="TRANSCRIPTIONAL REGULATORY PROTEIN"/>
    <property type="match status" value="1"/>
</dbReference>
<keyword evidence="1" id="KW-0805">Transcription regulation</keyword>
<dbReference type="InterPro" id="IPR036271">
    <property type="entry name" value="Tet_transcr_reg_TetR-rel_C_sf"/>
</dbReference>
<protein>
    <submittedName>
        <fullName evidence="6">AcrR family transcriptional regulator</fullName>
    </submittedName>
</protein>
<dbReference type="Proteomes" id="UP001230951">
    <property type="component" value="Unassembled WGS sequence"/>
</dbReference>
<dbReference type="NCBIfam" id="NF041196">
    <property type="entry name" value="ScbR_bind_reg"/>
    <property type="match status" value="1"/>
</dbReference>
<dbReference type="InterPro" id="IPR023772">
    <property type="entry name" value="DNA-bd_HTH_TetR-type_CS"/>
</dbReference>
<dbReference type="PROSITE" id="PS50977">
    <property type="entry name" value="HTH_TETR_2"/>
    <property type="match status" value="1"/>
</dbReference>
<evidence type="ECO:0000313" key="8">
    <source>
        <dbReference type="Proteomes" id="UP001230951"/>
    </source>
</evidence>
<evidence type="ECO:0000313" key="7">
    <source>
        <dbReference type="EMBL" id="MDQ0179417.1"/>
    </source>
</evidence>
<reference evidence="6 8" key="1">
    <citation type="submission" date="2023-07" db="EMBL/GenBank/DDBJ databases">
        <title>Sorghum-associated microbial communities from plants grown in Nebraska, USA.</title>
        <authorList>
            <person name="Schachtman D."/>
        </authorList>
    </citation>
    <scope>NUCLEOTIDE SEQUENCE</scope>
    <source>
        <strain evidence="6">DS1006</strain>
        <strain evidence="7 8">DS1016</strain>
    </source>
</reference>
<accession>A0AAW8DFR5</accession>
<dbReference type="PANTHER" id="PTHR47506:SF3">
    <property type="entry name" value="HTH-TYPE TRANSCRIPTIONAL REGULATOR LMRA"/>
    <property type="match status" value="1"/>
</dbReference>
<dbReference type="Proteomes" id="UP001242995">
    <property type="component" value="Unassembled WGS sequence"/>
</dbReference>
<feature type="DNA-binding region" description="H-T-H motif" evidence="4">
    <location>
        <begin position="60"/>
        <end position="79"/>
    </location>
</feature>
<dbReference type="SUPFAM" id="SSF48498">
    <property type="entry name" value="Tetracyclin repressor-like, C-terminal domain"/>
    <property type="match status" value="1"/>
</dbReference>
<evidence type="ECO:0000256" key="2">
    <source>
        <dbReference type="ARBA" id="ARBA00023125"/>
    </source>
</evidence>
<evidence type="ECO:0000313" key="9">
    <source>
        <dbReference type="Proteomes" id="UP001242995"/>
    </source>
</evidence>
<name>A0AAW8DFR5_9MICC</name>
<evidence type="ECO:0000313" key="6">
    <source>
        <dbReference type="EMBL" id="MDP9903929.1"/>
    </source>
</evidence>